<keyword evidence="2" id="KW-0812">Transmembrane</keyword>
<reference evidence="3 4" key="1">
    <citation type="submission" date="2018-10" db="EMBL/GenBank/DDBJ databases">
        <title>Genomic Encyclopedia of Type Strains, Phase IV (KMG-IV): sequencing the most valuable type-strain genomes for metagenomic binning, comparative biology and taxonomic classification.</title>
        <authorList>
            <person name="Goeker M."/>
        </authorList>
    </citation>
    <scope>NUCLEOTIDE SEQUENCE [LARGE SCALE GENOMIC DNA]</scope>
    <source>
        <strain evidence="3 4">DSM 20549</strain>
    </source>
</reference>
<protein>
    <submittedName>
        <fullName evidence="3">Uncharacterized protein</fullName>
    </submittedName>
</protein>
<gene>
    <name evidence="3" type="ORF">DFR62_0053</name>
</gene>
<accession>A0A497YNK3</accession>
<dbReference type="EMBL" id="RCCP01000001">
    <property type="protein sequence ID" value="RLJ89913.1"/>
    <property type="molecule type" value="Genomic_DNA"/>
</dbReference>
<keyword evidence="1" id="KW-0175">Coiled coil</keyword>
<organism evidence="3 4">
    <name type="scientific">Planococcus citreus</name>
    <dbReference type="NCBI Taxonomy" id="1373"/>
    <lineage>
        <taxon>Bacteria</taxon>
        <taxon>Bacillati</taxon>
        <taxon>Bacillota</taxon>
        <taxon>Bacilli</taxon>
        <taxon>Bacillales</taxon>
        <taxon>Caryophanaceae</taxon>
        <taxon>Planococcus</taxon>
    </lineage>
</organism>
<keyword evidence="2" id="KW-0472">Membrane</keyword>
<evidence type="ECO:0000256" key="2">
    <source>
        <dbReference type="SAM" id="Phobius"/>
    </source>
</evidence>
<sequence length="203" mass="23233">MNGAEFWRSISPDAWLTSMGTLIGAFLGAALAGGFAVYVVKKQLQYDSNNKRQEDLAKILKTSVVFLAKHGTYNDFLKKNLERLQASSEKVSQEDIVEFTIFKKDAELDSKELISLPIENMSFESYKKYVVVTKLIQITNVNLFNIVETLKINNEKSGIGKYISTLEKTLVRLEKEYEDLKEVQLEEMAEYKKLKTLTKKKNK</sequence>
<dbReference type="RefSeq" id="WP_121297525.1">
    <property type="nucleotide sequence ID" value="NZ_QBEW01000002.1"/>
</dbReference>
<dbReference type="Proteomes" id="UP000280791">
    <property type="component" value="Unassembled WGS sequence"/>
</dbReference>
<proteinExistence type="predicted"/>
<comment type="caution">
    <text evidence="3">The sequence shown here is derived from an EMBL/GenBank/DDBJ whole genome shotgun (WGS) entry which is preliminary data.</text>
</comment>
<feature type="transmembrane region" description="Helical" evidence="2">
    <location>
        <begin position="20"/>
        <end position="40"/>
    </location>
</feature>
<evidence type="ECO:0000256" key="1">
    <source>
        <dbReference type="SAM" id="Coils"/>
    </source>
</evidence>
<feature type="coiled-coil region" evidence="1">
    <location>
        <begin position="163"/>
        <end position="190"/>
    </location>
</feature>
<keyword evidence="4" id="KW-1185">Reference proteome</keyword>
<evidence type="ECO:0000313" key="4">
    <source>
        <dbReference type="Proteomes" id="UP000280791"/>
    </source>
</evidence>
<keyword evidence="2" id="KW-1133">Transmembrane helix</keyword>
<name>A0A497YNK3_9BACL</name>
<dbReference type="AlphaFoldDB" id="A0A497YNK3"/>
<evidence type="ECO:0000313" key="3">
    <source>
        <dbReference type="EMBL" id="RLJ89913.1"/>
    </source>
</evidence>